<keyword evidence="12" id="KW-1185">Reference proteome</keyword>
<gene>
    <name evidence="11" type="ORF">OSCT_2667</name>
</gene>
<dbReference type="InterPro" id="IPR059112">
    <property type="entry name" value="CysZ/EI24"/>
</dbReference>
<evidence type="ECO:0000256" key="7">
    <source>
        <dbReference type="ARBA" id="ARBA00022989"/>
    </source>
</evidence>
<dbReference type="GO" id="GO:0009675">
    <property type="term" value="F:high-affinity sulfate:proton symporter activity"/>
    <property type="evidence" value="ECO:0007669"/>
    <property type="project" value="TreeGrafter"/>
</dbReference>
<dbReference type="EMBL" id="ADVR01000112">
    <property type="protein sequence ID" value="EFO79541.1"/>
    <property type="molecule type" value="Genomic_DNA"/>
</dbReference>
<keyword evidence="6 10" id="KW-0812">Transmembrane</keyword>
<evidence type="ECO:0000256" key="4">
    <source>
        <dbReference type="ARBA" id="ARBA00022519"/>
    </source>
</evidence>
<feature type="transmembrane region" description="Helical" evidence="10">
    <location>
        <begin position="23"/>
        <end position="45"/>
    </location>
</feature>
<evidence type="ECO:0008006" key="13">
    <source>
        <dbReference type="Google" id="ProtNLM"/>
    </source>
</evidence>
<evidence type="ECO:0000256" key="9">
    <source>
        <dbReference type="ARBA" id="ARBA00023136"/>
    </source>
</evidence>
<keyword evidence="7 10" id="KW-1133">Transmembrane helix</keyword>
<evidence type="ECO:0000313" key="12">
    <source>
        <dbReference type="Proteomes" id="UP000054010"/>
    </source>
</evidence>
<evidence type="ECO:0000256" key="2">
    <source>
        <dbReference type="ARBA" id="ARBA00022448"/>
    </source>
</evidence>
<dbReference type="OrthoDB" id="158407at2"/>
<evidence type="ECO:0000256" key="10">
    <source>
        <dbReference type="SAM" id="Phobius"/>
    </source>
</evidence>
<keyword evidence="3" id="KW-1003">Cell membrane</keyword>
<name>E1IH66_9CHLR</name>
<dbReference type="eggNOG" id="COG2981">
    <property type="taxonomic scope" value="Bacteria"/>
</dbReference>
<keyword evidence="4" id="KW-0997">Cell inner membrane</keyword>
<feature type="transmembrane region" description="Helical" evidence="10">
    <location>
        <begin position="140"/>
        <end position="160"/>
    </location>
</feature>
<feature type="transmembrane region" description="Helical" evidence="10">
    <location>
        <begin position="206"/>
        <end position="239"/>
    </location>
</feature>
<dbReference type="PANTHER" id="PTHR37468">
    <property type="entry name" value="SULFATE TRANSPORTER CYSZ"/>
    <property type="match status" value="1"/>
</dbReference>
<evidence type="ECO:0000256" key="1">
    <source>
        <dbReference type="ARBA" id="ARBA00004141"/>
    </source>
</evidence>
<keyword evidence="5" id="KW-0028">Amino-acid biosynthesis</keyword>
<keyword evidence="8" id="KW-0764">Sulfate transport</keyword>
<evidence type="ECO:0000256" key="5">
    <source>
        <dbReference type="ARBA" id="ARBA00022605"/>
    </source>
</evidence>
<dbReference type="PANTHER" id="PTHR37468:SF1">
    <property type="entry name" value="SULFATE TRANSPORTER CYSZ"/>
    <property type="match status" value="1"/>
</dbReference>
<feature type="transmembrane region" description="Helical" evidence="10">
    <location>
        <begin position="65"/>
        <end position="88"/>
    </location>
</feature>
<dbReference type="AlphaFoldDB" id="E1IH66"/>
<sequence>MSIVKGLLYPWRALGLIWHHRELWGFVVVPILLNLIVGLILYTWLYLVGLNQIEQIGAGEGPLRSILTTVAKVIYLIALAVGVGWLMVRFGVVLGAPWYGQLAGRLEVLVSGQAQPETPLSLGSVAHDIGRALQFEFKKLLLTIGIGLPSLLLNFIPILGNALSTGVALTLGALIACLDFFDAPLERRRLRFREKLEMVRQTLPTSASFGFLAAFLVSVPLLNLVAIPLCVAGGTLLVIEQQQLD</sequence>
<keyword evidence="9 10" id="KW-0472">Membrane</keyword>
<dbReference type="InterPro" id="IPR050480">
    <property type="entry name" value="CysZ-like"/>
</dbReference>
<evidence type="ECO:0000313" key="11">
    <source>
        <dbReference type="EMBL" id="EFO79541.1"/>
    </source>
</evidence>
<dbReference type="GO" id="GO:0019344">
    <property type="term" value="P:cysteine biosynthetic process"/>
    <property type="evidence" value="ECO:0007669"/>
    <property type="project" value="TreeGrafter"/>
</dbReference>
<dbReference type="Pfam" id="PF07264">
    <property type="entry name" value="EI24"/>
    <property type="match status" value="1"/>
</dbReference>
<comment type="subcellular location">
    <subcellularLocation>
        <location evidence="1">Membrane</location>
        <topology evidence="1">Multi-pass membrane protein</topology>
    </subcellularLocation>
</comment>
<dbReference type="GO" id="GO:0005886">
    <property type="term" value="C:plasma membrane"/>
    <property type="evidence" value="ECO:0007669"/>
    <property type="project" value="TreeGrafter"/>
</dbReference>
<reference evidence="11 12" key="1">
    <citation type="journal article" date="2011" name="J. Bacteriol.">
        <title>Draft genome sequence of the anoxygenic filamentous phototrophic bacterium Oscillochloris trichoides subsp. DG-6.</title>
        <authorList>
            <person name="Kuznetsov B.B."/>
            <person name="Ivanovsky R.N."/>
            <person name="Keppen O.I."/>
            <person name="Sukhacheva M.V."/>
            <person name="Bumazhkin B.K."/>
            <person name="Patutina E.O."/>
            <person name="Beletsky A.V."/>
            <person name="Mardanov A.V."/>
            <person name="Baslerov R.V."/>
            <person name="Panteleeva A.N."/>
            <person name="Kolganova T.V."/>
            <person name="Ravin N.V."/>
            <person name="Skryabin K.G."/>
        </authorList>
    </citation>
    <scope>NUCLEOTIDE SEQUENCE [LARGE SCALE GENOMIC DNA]</scope>
    <source>
        <strain evidence="11 12">DG-6</strain>
    </source>
</reference>
<accession>E1IH66</accession>
<evidence type="ECO:0000256" key="3">
    <source>
        <dbReference type="ARBA" id="ARBA00022475"/>
    </source>
</evidence>
<comment type="caution">
    <text evidence="11">The sequence shown here is derived from an EMBL/GenBank/DDBJ whole genome shotgun (WGS) entry which is preliminary data.</text>
</comment>
<protein>
    <recommendedName>
        <fullName evidence="13">Sulfate transport protein CysZ</fullName>
    </recommendedName>
</protein>
<dbReference type="HOGENOM" id="CLU_1007811_0_0_0"/>
<evidence type="ECO:0000256" key="6">
    <source>
        <dbReference type="ARBA" id="ARBA00022692"/>
    </source>
</evidence>
<evidence type="ECO:0000256" key="8">
    <source>
        <dbReference type="ARBA" id="ARBA00023032"/>
    </source>
</evidence>
<dbReference type="Proteomes" id="UP000054010">
    <property type="component" value="Unassembled WGS sequence"/>
</dbReference>
<dbReference type="STRING" id="765420.OSCT_2667"/>
<dbReference type="GO" id="GO:0000103">
    <property type="term" value="P:sulfate assimilation"/>
    <property type="evidence" value="ECO:0007669"/>
    <property type="project" value="TreeGrafter"/>
</dbReference>
<keyword evidence="2" id="KW-0813">Transport</keyword>
<feature type="transmembrane region" description="Helical" evidence="10">
    <location>
        <begin position="166"/>
        <end position="185"/>
    </location>
</feature>
<proteinExistence type="predicted"/>
<organism evidence="11 12">
    <name type="scientific">Oscillochloris trichoides DG-6</name>
    <dbReference type="NCBI Taxonomy" id="765420"/>
    <lineage>
        <taxon>Bacteria</taxon>
        <taxon>Bacillati</taxon>
        <taxon>Chloroflexota</taxon>
        <taxon>Chloroflexia</taxon>
        <taxon>Chloroflexales</taxon>
        <taxon>Chloroflexineae</taxon>
        <taxon>Oscillochloridaceae</taxon>
        <taxon>Oscillochloris</taxon>
    </lineage>
</organism>